<organism evidence="5 6">
    <name type="scientific">Botryobasidium botryosum (strain FD-172 SS1)</name>
    <dbReference type="NCBI Taxonomy" id="930990"/>
    <lineage>
        <taxon>Eukaryota</taxon>
        <taxon>Fungi</taxon>
        <taxon>Dikarya</taxon>
        <taxon>Basidiomycota</taxon>
        <taxon>Agaricomycotina</taxon>
        <taxon>Agaricomycetes</taxon>
        <taxon>Cantharellales</taxon>
        <taxon>Botryobasidiaceae</taxon>
        <taxon>Botryobasidium</taxon>
    </lineage>
</organism>
<dbReference type="SUPFAM" id="SSF81383">
    <property type="entry name" value="F-box domain"/>
    <property type="match status" value="1"/>
</dbReference>
<dbReference type="EMBL" id="KL198071">
    <property type="protein sequence ID" value="KDQ10137.1"/>
    <property type="molecule type" value="Genomic_DNA"/>
</dbReference>
<proteinExistence type="predicted"/>
<evidence type="ECO:0000313" key="5">
    <source>
        <dbReference type="EMBL" id="KDQ10137.1"/>
    </source>
</evidence>
<dbReference type="SUPFAM" id="SSF50960">
    <property type="entry name" value="TolB, C-terminal domain"/>
    <property type="match status" value="1"/>
</dbReference>
<evidence type="ECO:0000256" key="2">
    <source>
        <dbReference type="ARBA" id="ARBA00022737"/>
    </source>
</evidence>
<dbReference type="PROSITE" id="PS50181">
    <property type="entry name" value="FBOX"/>
    <property type="match status" value="1"/>
</dbReference>
<dbReference type="Proteomes" id="UP000027195">
    <property type="component" value="Unassembled WGS sequence"/>
</dbReference>
<evidence type="ECO:0000256" key="3">
    <source>
        <dbReference type="PROSITE-ProRule" id="PRU00221"/>
    </source>
</evidence>
<dbReference type="Gene3D" id="2.130.10.10">
    <property type="entry name" value="YVTN repeat-like/Quinoprotein amine dehydrogenase"/>
    <property type="match status" value="1"/>
</dbReference>
<keyword evidence="2" id="KW-0677">Repeat</keyword>
<dbReference type="InterPro" id="IPR015943">
    <property type="entry name" value="WD40/YVTN_repeat-like_dom_sf"/>
</dbReference>
<dbReference type="SMART" id="SM00256">
    <property type="entry name" value="FBOX"/>
    <property type="match status" value="1"/>
</dbReference>
<dbReference type="Pfam" id="PF12937">
    <property type="entry name" value="F-box-like"/>
    <property type="match status" value="1"/>
</dbReference>
<keyword evidence="6" id="KW-1185">Reference proteome</keyword>
<dbReference type="PROSITE" id="PS50082">
    <property type="entry name" value="WD_REPEATS_2"/>
    <property type="match status" value="1"/>
</dbReference>
<feature type="repeat" description="WD" evidence="3">
    <location>
        <begin position="457"/>
        <end position="496"/>
    </location>
</feature>
<dbReference type="Pfam" id="PF25499">
    <property type="entry name" value="Beta-prop_pof12"/>
    <property type="match status" value="1"/>
</dbReference>
<dbReference type="InterPro" id="IPR001810">
    <property type="entry name" value="F-box_dom"/>
</dbReference>
<evidence type="ECO:0000256" key="1">
    <source>
        <dbReference type="ARBA" id="ARBA00022574"/>
    </source>
</evidence>
<dbReference type="InterPro" id="IPR036047">
    <property type="entry name" value="F-box-like_dom_sf"/>
</dbReference>
<evidence type="ECO:0000259" key="4">
    <source>
        <dbReference type="PROSITE" id="PS50181"/>
    </source>
</evidence>
<dbReference type="InterPro" id="IPR001680">
    <property type="entry name" value="WD40_rpt"/>
</dbReference>
<accession>A0A067ME16</accession>
<gene>
    <name evidence="5" type="ORF">BOTBODRAFT_36569</name>
</gene>
<dbReference type="OrthoDB" id="3219396at2759"/>
<evidence type="ECO:0000313" key="6">
    <source>
        <dbReference type="Proteomes" id="UP000027195"/>
    </source>
</evidence>
<dbReference type="STRING" id="930990.A0A067ME16"/>
<name>A0A067ME16_BOTB1</name>
<dbReference type="HOGENOM" id="CLU_020801_1_0_1"/>
<protein>
    <recommendedName>
        <fullName evidence="4">F-box domain-containing protein</fullName>
    </recommendedName>
</protein>
<feature type="domain" description="F-box" evidence="4">
    <location>
        <begin position="30"/>
        <end position="76"/>
    </location>
</feature>
<dbReference type="AlphaFoldDB" id="A0A067ME16"/>
<keyword evidence="1 3" id="KW-0853">WD repeat</keyword>
<dbReference type="InterPro" id="IPR019775">
    <property type="entry name" value="WD40_repeat_CS"/>
</dbReference>
<reference evidence="6" key="1">
    <citation type="journal article" date="2014" name="Proc. Natl. Acad. Sci. U.S.A.">
        <title>Extensive sampling of basidiomycete genomes demonstrates inadequacy of the white-rot/brown-rot paradigm for wood decay fungi.</title>
        <authorList>
            <person name="Riley R."/>
            <person name="Salamov A.A."/>
            <person name="Brown D.W."/>
            <person name="Nagy L.G."/>
            <person name="Floudas D."/>
            <person name="Held B.W."/>
            <person name="Levasseur A."/>
            <person name="Lombard V."/>
            <person name="Morin E."/>
            <person name="Otillar R."/>
            <person name="Lindquist E.A."/>
            <person name="Sun H."/>
            <person name="LaButti K.M."/>
            <person name="Schmutz J."/>
            <person name="Jabbour D."/>
            <person name="Luo H."/>
            <person name="Baker S.E."/>
            <person name="Pisabarro A.G."/>
            <person name="Walton J.D."/>
            <person name="Blanchette R.A."/>
            <person name="Henrissat B."/>
            <person name="Martin F."/>
            <person name="Cullen D."/>
            <person name="Hibbett D.S."/>
            <person name="Grigoriev I.V."/>
        </authorList>
    </citation>
    <scope>NUCLEOTIDE SEQUENCE [LARGE SCALE GENOMIC DNA]</scope>
    <source>
        <strain evidence="6">FD-172 SS1</strain>
    </source>
</reference>
<dbReference type="Gene3D" id="1.20.1280.50">
    <property type="match status" value="1"/>
</dbReference>
<sequence>MAGVYKRRLTPESLPPAKRTYANYRSTLSLSFDQNLSDELVLHIFSYLPFVDLCVSQSVNHHWARLATDNQLWKALFLSDSPLPRLRGSKGYPFSPSRYAESRNIKPLPSRSIASLQEKGLNHSRDWKWMYRIRSNWEKGRCRVEAVDSGNVEVEAGAGASAHRIPLPHPTVTEVPTVYLAGDLVIASSLHEIRVYSSLRPTAPRVIQPALLANESISTLSIDQSSHSTSTHPIPVRFASFSSSGSFHVFSITRDHTNISDSHQLTHSRTPNRRTPIMHAAYHHPLLVTLSATFQLSIYTLPPSSLSGTPQSPTLKHTVTSFTSFPPASLTLTRTLSAASPYKLTIAYTAPVYPAHWSAAVAEISMGPDGGILSSRNISAVTMGWGMGAPMDEDDVEAVEEMERAKEQWGRKLRDVVCTESDGKWVVLAGGDNTLQVYRLQRRGSNADPRLMYQRVMLGHTASIAALKVADGRCVSAGRDGCVWVWDLEEGWGVEVPRTPRAPPIPAPASPLSTLSISAESSLRSDVLIPQKITFDERKIVCAFEGGRVESWRFDI</sequence>
<dbReference type="InParanoid" id="A0A067ME16"/>
<dbReference type="PROSITE" id="PS00678">
    <property type="entry name" value="WD_REPEATS_1"/>
    <property type="match status" value="1"/>
</dbReference>